<protein>
    <submittedName>
        <fullName evidence="7">Methyltransferase</fullName>
    </submittedName>
</protein>
<dbReference type="PROSITE" id="PS51683">
    <property type="entry name" value="SAM_OMT_II"/>
    <property type="match status" value="1"/>
</dbReference>
<evidence type="ECO:0000256" key="3">
    <source>
        <dbReference type="ARBA" id="ARBA00022691"/>
    </source>
</evidence>
<dbReference type="GO" id="GO:0008171">
    <property type="term" value="F:O-methyltransferase activity"/>
    <property type="evidence" value="ECO:0007669"/>
    <property type="project" value="InterPro"/>
</dbReference>
<feature type="domain" description="O-methyltransferase C-terminal" evidence="5">
    <location>
        <begin position="124"/>
        <end position="318"/>
    </location>
</feature>
<keyword evidence="1 7" id="KW-0489">Methyltransferase</keyword>
<feature type="domain" description="O-methyltransferase dimerisation" evidence="6">
    <location>
        <begin position="20"/>
        <end position="90"/>
    </location>
</feature>
<evidence type="ECO:0000259" key="6">
    <source>
        <dbReference type="Pfam" id="PF08100"/>
    </source>
</evidence>
<dbReference type="RefSeq" id="WP_094864018.1">
    <property type="nucleotide sequence ID" value="NZ_NKYE01000011.1"/>
</dbReference>
<keyword evidence="3" id="KW-0949">S-adenosyl-L-methionine</keyword>
<dbReference type="Pfam" id="PF08100">
    <property type="entry name" value="Dimerisation"/>
    <property type="match status" value="1"/>
</dbReference>
<dbReference type="Gene3D" id="1.10.10.10">
    <property type="entry name" value="Winged helix-like DNA-binding domain superfamily/Winged helix DNA-binding domain"/>
    <property type="match status" value="1"/>
</dbReference>
<dbReference type="Pfam" id="PF00891">
    <property type="entry name" value="Methyltransf_2"/>
    <property type="match status" value="1"/>
</dbReference>
<dbReference type="Proteomes" id="UP000242444">
    <property type="component" value="Unassembled WGS sequence"/>
</dbReference>
<accession>A0A263D2Z7</accession>
<dbReference type="InterPro" id="IPR001077">
    <property type="entry name" value="COMT_C"/>
</dbReference>
<dbReference type="InterPro" id="IPR036388">
    <property type="entry name" value="WH-like_DNA-bd_sf"/>
</dbReference>
<keyword evidence="2 7" id="KW-0808">Transferase</keyword>
<comment type="caution">
    <text evidence="7">The sequence shown here is derived from an EMBL/GenBank/DDBJ whole genome shotgun (WGS) entry which is preliminary data.</text>
</comment>
<gene>
    <name evidence="7" type="ORF">CFN78_18050</name>
</gene>
<dbReference type="EMBL" id="NKYE01000011">
    <property type="protein sequence ID" value="OZM71735.1"/>
    <property type="molecule type" value="Genomic_DNA"/>
</dbReference>
<feature type="active site" description="Proton acceptor" evidence="4">
    <location>
        <position position="248"/>
    </location>
</feature>
<dbReference type="SUPFAM" id="SSF53335">
    <property type="entry name" value="S-adenosyl-L-methionine-dependent methyltransferases"/>
    <property type="match status" value="1"/>
</dbReference>
<dbReference type="PANTHER" id="PTHR43712:SF2">
    <property type="entry name" value="O-METHYLTRANSFERASE CICE"/>
    <property type="match status" value="1"/>
</dbReference>
<dbReference type="Gene3D" id="3.40.50.150">
    <property type="entry name" value="Vaccinia Virus protein VP39"/>
    <property type="match status" value="1"/>
</dbReference>
<proteinExistence type="predicted"/>
<dbReference type="InterPro" id="IPR036390">
    <property type="entry name" value="WH_DNA-bd_sf"/>
</dbReference>
<evidence type="ECO:0000259" key="5">
    <source>
        <dbReference type="Pfam" id="PF00891"/>
    </source>
</evidence>
<dbReference type="SUPFAM" id="SSF46785">
    <property type="entry name" value="Winged helix' DNA-binding domain"/>
    <property type="match status" value="1"/>
</dbReference>
<evidence type="ECO:0000313" key="8">
    <source>
        <dbReference type="Proteomes" id="UP000242444"/>
    </source>
</evidence>
<dbReference type="InterPro" id="IPR012967">
    <property type="entry name" value="COMT_dimerisation"/>
</dbReference>
<dbReference type="InParanoid" id="A0A263D2Z7"/>
<name>A0A263D2Z7_9PSEU</name>
<dbReference type="AlphaFoldDB" id="A0A263D2Z7"/>
<dbReference type="GO" id="GO:0032259">
    <property type="term" value="P:methylation"/>
    <property type="evidence" value="ECO:0007669"/>
    <property type="project" value="UniProtKB-KW"/>
</dbReference>
<dbReference type="InterPro" id="IPR029063">
    <property type="entry name" value="SAM-dependent_MTases_sf"/>
</dbReference>
<organism evidence="7 8">
    <name type="scientific">Amycolatopsis antarctica</name>
    <dbReference type="NCBI Taxonomy" id="1854586"/>
    <lineage>
        <taxon>Bacteria</taxon>
        <taxon>Bacillati</taxon>
        <taxon>Actinomycetota</taxon>
        <taxon>Actinomycetes</taxon>
        <taxon>Pseudonocardiales</taxon>
        <taxon>Pseudonocardiaceae</taxon>
        <taxon>Amycolatopsis</taxon>
    </lineage>
</organism>
<evidence type="ECO:0000313" key="7">
    <source>
        <dbReference type="EMBL" id="OZM71735.1"/>
    </source>
</evidence>
<keyword evidence="8" id="KW-1185">Reference proteome</keyword>
<dbReference type="PANTHER" id="PTHR43712">
    <property type="entry name" value="PUTATIVE (AFU_ORTHOLOGUE AFUA_4G14580)-RELATED"/>
    <property type="match status" value="1"/>
</dbReference>
<sequence length="338" mass="37402">MSTGSGSGDDANELLLLGQSVMVAKVLSLIAEIGVADLFDGRPLTVEHLAERTGTVSSALRSFLRLLAGHGVVEELPDGRFELTARGTLLRSDHPNSLRSILRLYTMLYATFDRADHTLYTGQSAFELVNDKPPFEYYRENPELGALFDAAMADMSRGERDDLIRWYDFSPYRHIVDVAGGDGTLLTAVLKKYPDAAGTVFEQEHVVAAAVRSSVRCGLEERMAVVAGDFFTEVASGGDLYILKSVVHDWPKDKAEIILRRCHEAMSSGTRLVLFERVLFPDNVYDQAKTHDVMMRTLFSGAERTVAQFRELLADCGFDFIGTTRVGDTLHAVEATRR</sequence>
<evidence type="ECO:0000256" key="4">
    <source>
        <dbReference type="PIRSR" id="PIRSR005739-1"/>
    </source>
</evidence>
<dbReference type="GO" id="GO:0046983">
    <property type="term" value="F:protein dimerization activity"/>
    <property type="evidence" value="ECO:0007669"/>
    <property type="project" value="InterPro"/>
</dbReference>
<dbReference type="OrthoDB" id="3804952at2"/>
<evidence type="ECO:0000256" key="2">
    <source>
        <dbReference type="ARBA" id="ARBA00022679"/>
    </source>
</evidence>
<evidence type="ECO:0000256" key="1">
    <source>
        <dbReference type="ARBA" id="ARBA00022603"/>
    </source>
</evidence>
<reference evidence="7 8" key="1">
    <citation type="submission" date="2017-07" db="EMBL/GenBank/DDBJ databases">
        <title>Amycolatopsis antarcticus sp. nov., isolated from the surface of an Antarcticus brown macroalga.</title>
        <authorList>
            <person name="Wang J."/>
            <person name="Leiva S."/>
            <person name="Huang J."/>
            <person name="Huang Y."/>
        </authorList>
    </citation>
    <scope>NUCLEOTIDE SEQUENCE [LARGE SCALE GENOMIC DNA]</scope>
    <source>
        <strain evidence="7 8">AU-G6</strain>
    </source>
</reference>
<dbReference type="InterPro" id="IPR016461">
    <property type="entry name" value="COMT-like"/>
</dbReference>
<dbReference type="PIRSF" id="PIRSF005739">
    <property type="entry name" value="O-mtase"/>
    <property type="match status" value="1"/>
</dbReference>
<dbReference type="Gene3D" id="1.10.287.1350">
    <property type="match status" value="1"/>
</dbReference>